<feature type="transmembrane region" description="Helical" evidence="1">
    <location>
        <begin position="80"/>
        <end position="101"/>
    </location>
</feature>
<organism evidence="2">
    <name type="scientific">viral metagenome</name>
    <dbReference type="NCBI Taxonomy" id="1070528"/>
    <lineage>
        <taxon>unclassified sequences</taxon>
        <taxon>metagenomes</taxon>
        <taxon>organismal metagenomes</taxon>
    </lineage>
</organism>
<feature type="transmembrane region" description="Helical" evidence="1">
    <location>
        <begin position="7"/>
        <end position="25"/>
    </location>
</feature>
<proteinExistence type="predicted"/>
<dbReference type="EMBL" id="MN740121">
    <property type="protein sequence ID" value="QHT88704.1"/>
    <property type="molecule type" value="Genomic_DNA"/>
</dbReference>
<evidence type="ECO:0000256" key="1">
    <source>
        <dbReference type="SAM" id="Phobius"/>
    </source>
</evidence>
<dbReference type="AlphaFoldDB" id="A0A6C0I716"/>
<accession>A0A6C0I716</accession>
<sequence length="181" mass="19792">MENSDKILSGIAGALMISIICTVGVKNESAITALVVEYSILGAAVLLLMITQKNDVQQVNTSGNSLVNMGSNLLLILSKYAPFLFILFNIIYYIVITSIYFKNATSNNMSNYYYNFLYIATGLILAQIGLLIYPTFAKIKDAVSMGKIANIIKWLIILLGTINGIVVITLGIILKFYTTQG</sequence>
<keyword evidence="1" id="KW-0472">Membrane</keyword>
<feature type="transmembrane region" description="Helical" evidence="1">
    <location>
        <begin position="154"/>
        <end position="177"/>
    </location>
</feature>
<keyword evidence="1" id="KW-0812">Transmembrane</keyword>
<keyword evidence="1" id="KW-1133">Transmembrane helix</keyword>
<protein>
    <submittedName>
        <fullName evidence="2">Uncharacterized protein</fullName>
    </submittedName>
</protein>
<evidence type="ECO:0000313" key="2">
    <source>
        <dbReference type="EMBL" id="QHT88704.1"/>
    </source>
</evidence>
<reference evidence="2" key="1">
    <citation type="journal article" date="2020" name="Nature">
        <title>Giant virus diversity and host interactions through global metagenomics.</title>
        <authorList>
            <person name="Schulz F."/>
            <person name="Roux S."/>
            <person name="Paez-Espino D."/>
            <person name="Jungbluth S."/>
            <person name="Walsh D.A."/>
            <person name="Denef V.J."/>
            <person name="McMahon K.D."/>
            <person name="Konstantinidis K.T."/>
            <person name="Eloe-Fadrosh E.A."/>
            <person name="Kyrpides N.C."/>
            <person name="Woyke T."/>
        </authorList>
    </citation>
    <scope>NUCLEOTIDE SEQUENCE</scope>
    <source>
        <strain evidence="2">GVMAG-M-3300023184-51</strain>
    </source>
</reference>
<name>A0A6C0I716_9ZZZZ</name>
<feature type="transmembrane region" description="Helical" evidence="1">
    <location>
        <begin position="31"/>
        <end position="50"/>
    </location>
</feature>
<feature type="transmembrane region" description="Helical" evidence="1">
    <location>
        <begin position="113"/>
        <end position="133"/>
    </location>
</feature>